<dbReference type="RefSeq" id="WP_074473014.1">
    <property type="nucleotide sequence ID" value="NZ_FMCT01000002.1"/>
</dbReference>
<accession>A0A1C4VBG8</accession>
<dbReference type="Gene3D" id="1.10.10.10">
    <property type="entry name" value="Winged helix-like DNA-binding domain superfamily/Winged helix DNA-binding domain"/>
    <property type="match status" value="1"/>
</dbReference>
<dbReference type="InterPro" id="IPR036390">
    <property type="entry name" value="WH_DNA-bd_sf"/>
</dbReference>
<name>A0A1C4VBG8_9ACTN</name>
<evidence type="ECO:0000259" key="1">
    <source>
        <dbReference type="SMART" id="SM00347"/>
    </source>
</evidence>
<dbReference type="AlphaFoldDB" id="A0A1C4VBG8"/>
<reference evidence="3" key="1">
    <citation type="submission" date="2016-06" db="EMBL/GenBank/DDBJ databases">
        <authorList>
            <person name="Varghese N."/>
            <person name="Submissions Spin"/>
        </authorList>
    </citation>
    <scope>NUCLEOTIDE SEQUENCE [LARGE SCALE GENOMIC DNA]</scope>
    <source>
        <strain evidence="3">DSM 43168</strain>
    </source>
</reference>
<dbReference type="GO" id="GO:0003700">
    <property type="term" value="F:DNA-binding transcription factor activity"/>
    <property type="evidence" value="ECO:0007669"/>
    <property type="project" value="InterPro"/>
</dbReference>
<dbReference type="EMBL" id="FMCT01000002">
    <property type="protein sequence ID" value="SCE81236.1"/>
    <property type="molecule type" value="Genomic_DNA"/>
</dbReference>
<evidence type="ECO:0000313" key="2">
    <source>
        <dbReference type="EMBL" id="SCE81236.1"/>
    </source>
</evidence>
<gene>
    <name evidence="2" type="ORF">GA0070563_102166</name>
</gene>
<dbReference type="InterPro" id="IPR036388">
    <property type="entry name" value="WH-like_DNA-bd_sf"/>
</dbReference>
<proteinExistence type="predicted"/>
<dbReference type="SMART" id="SM00347">
    <property type="entry name" value="HTH_MARR"/>
    <property type="match status" value="1"/>
</dbReference>
<feature type="domain" description="HTH marR-type" evidence="1">
    <location>
        <begin position="30"/>
        <end position="129"/>
    </location>
</feature>
<protein>
    <submittedName>
        <fullName evidence="2">DNA-binding transcriptional regulator, MarR family</fullName>
    </submittedName>
</protein>
<dbReference type="SUPFAM" id="SSF46785">
    <property type="entry name" value="Winged helix' DNA-binding domain"/>
    <property type="match status" value="1"/>
</dbReference>
<keyword evidence="2" id="KW-0238">DNA-binding</keyword>
<keyword evidence="3" id="KW-1185">Reference proteome</keyword>
<dbReference type="InterPro" id="IPR012318">
    <property type="entry name" value="HTH_CRP"/>
</dbReference>
<dbReference type="Proteomes" id="UP000183585">
    <property type="component" value="Unassembled WGS sequence"/>
</dbReference>
<dbReference type="GO" id="GO:0003677">
    <property type="term" value="F:DNA binding"/>
    <property type="evidence" value="ECO:0007669"/>
    <property type="project" value="UniProtKB-KW"/>
</dbReference>
<dbReference type="InterPro" id="IPR000835">
    <property type="entry name" value="HTH_MarR-typ"/>
</dbReference>
<evidence type="ECO:0000313" key="3">
    <source>
        <dbReference type="Proteomes" id="UP000183585"/>
    </source>
</evidence>
<dbReference type="Pfam" id="PF13545">
    <property type="entry name" value="HTH_Crp_2"/>
    <property type="match status" value="1"/>
</dbReference>
<organism evidence="2 3">
    <name type="scientific">Micromonospora carbonacea</name>
    <dbReference type="NCBI Taxonomy" id="47853"/>
    <lineage>
        <taxon>Bacteria</taxon>
        <taxon>Bacillati</taxon>
        <taxon>Actinomycetota</taxon>
        <taxon>Actinomycetes</taxon>
        <taxon>Micromonosporales</taxon>
        <taxon>Micromonosporaceae</taxon>
        <taxon>Micromonospora</taxon>
    </lineage>
</organism>
<sequence length="148" mass="15988">MTDLLTADELRRWELWKRATDEVWAGVGQEIADATGLSTADFAVLTRTVEAAVPPRQQALADQLGWSRSRLSRQLSRMAERGLVIRTATPTSSTVEATDRGRAAAASARRAHAAAVRAVLLARAPSDGQFWHDIERLAGARPGGEQAS</sequence>